<dbReference type="RefSeq" id="WP_176238537.1">
    <property type="nucleotide sequence ID" value="NZ_AP024412.1"/>
</dbReference>
<dbReference type="InterPro" id="IPR001633">
    <property type="entry name" value="EAL_dom"/>
</dbReference>
<gene>
    <name evidence="1" type="ORF">MPAN_005890</name>
</gene>
<dbReference type="Gene3D" id="3.20.20.450">
    <property type="entry name" value="EAL domain"/>
    <property type="match status" value="1"/>
</dbReference>
<evidence type="ECO:0000313" key="1">
    <source>
        <dbReference type="EMBL" id="BCR35696.1"/>
    </source>
</evidence>
<proteinExistence type="predicted"/>
<dbReference type="Proteomes" id="UP000620133">
    <property type="component" value="Chromosome"/>
</dbReference>
<accession>A0A7U9TGJ1</accession>
<dbReference type="AlphaFoldDB" id="A0A7U9TGJ1"/>
<dbReference type="SMART" id="SM00052">
    <property type="entry name" value="EAL"/>
    <property type="match status" value="1"/>
</dbReference>
<name>A0A7U9TGJ1_9MOLU</name>
<evidence type="ECO:0000313" key="2">
    <source>
        <dbReference type="Proteomes" id="UP000620133"/>
    </source>
</evidence>
<dbReference type="InterPro" id="IPR035919">
    <property type="entry name" value="EAL_sf"/>
</dbReference>
<dbReference type="SUPFAM" id="SSF141868">
    <property type="entry name" value="EAL domain-like"/>
    <property type="match status" value="1"/>
</dbReference>
<protein>
    <submittedName>
        <fullName evidence="1">Uncharacterized protein</fullName>
    </submittedName>
</protein>
<organism evidence="1 2">
    <name type="scientific">Mariniplasma anaerobium</name>
    <dbReference type="NCBI Taxonomy" id="2735436"/>
    <lineage>
        <taxon>Bacteria</taxon>
        <taxon>Bacillati</taxon>
        <taxon>Mycoplasmatota</taxon>
        <taxon>Mollicutes</taxon>
        <taxon>Acholeplasmatales</taxon>
        <taxon>Acholeplasmataceae</taxon>
        <taxon>Mariniplasma</taxon>
    </lineage>
</organism>
<dbReference type="PROSITE" id="PS50883">
    <property type="entry name" value="EAL"/>
    <property type="match status" value="1"/>
</dbReference>
<reference evidence="1" key="1">
    <citation type="submission" date="2021-01" db="EMBL/GenBank/DDBJ databases">
        <title>Draft genome sequence of Acholeplasmataceae bacterium strain Mahy22.</title>
        <authorList>
            <person name="Watanabe M."/>
            <person name="Kojima H."/>
            <person name="Fukui M."/>
        </authorList>
    </citation>
    <scope>NUCLEOTIDE SEQUENCE</scope>
    <source>
        <strain evidence="1">Mahy22</strain>
    </source>
</reference>
<dbReference type="EMBL" id="AP024412">
    <property type="protein sequence ID" value="BCR35696.1"/>
    <property type="molecule type" value="Genomic_DNA"/>
</dbReference>
<dbReference type="KEGG" id="manr:MPAN_005890"/>
<dbReference type="Pfam" id="PF00563">
    <property type="entry name" value="EAL"/>
    <property type="match status" value="1"/>
</dbReference>
<dbReference type="Gene3D" id="3.30.70.270">
    <property type="match status" value="1"/>
</dbReference>
<dbReference type="InterPro" id="IPR043128">
    <property type="entry name" value="Rev_trsase/Diguanyl_cyclase"/>
</dbReference>
<sequence>MRLADVLKLPKQPHSLSIIKDYLNQSLSHLDYQAAYNYYFDISIELSLFDIVYDEAKIVLEEIKTQSETMYYEKILVHMIDASIHLNKLEEAKKYIEIRKEVLPIIKQYLGFLDEIKLKKALNEPYLDDLLKILQDMIPDDIKIYCLEEVFMIYKKDHQYEMALNSLYELYNYDLKTLYFIDELYLLIQLNRLDEAKTKAYNEHQLHKDDEKLILKLLEIYLKLEDYHKASILEAEYEELIDAQSESYRKEAYELIVELYTKLGHKPSIDIYKAKLKKITRAIDKLTKQEDLKKDTKNQDIVIIEKKEETRLKPTNILRFLEISHDLIEYSHTLDEKLSLREFFRLFFIHLDKFIKPKEYVVYLEQEDNNFFFYKKERLYDKTIQKQDTLDTLVEHVMYTGDEIYESSKTIKWTKNIITQKDYTDDISFIYAFPIFDLGVFIVHLDEDIKDPQTYYDLFKLISAILFTHVVDEKKMNRIKYENKFYSNVLNSPIICYRELTETRSTYNDPAQILFGIDKHHHLELFLRDISYEFVNPYKDLISYLFIHPNEEKHMVYTYQERHILEKLYSLKVGDEVFIMSLFFDQTDDVKEAKKLVDQATIDPETNLSNIYALNKEIDEILEQKDSLYLIELDMSLKHIYGNDQSLKYFKEFAQVTKKFFNDGLTFRFDFNQIFVVLPFNDIRATSKIVKDYYKYIESYVSQVLPYEKFSAFMGIIRYPVVTVEKDKDKLYKFLDISVQKAKREDDIKYAYFVYRDYENELFEQQVMDHLNVAIEEKNIGLLFNQMIDIKKNFVWQYESEIILTNLAIDSKYLLKIAEKRNRLVDLEHFHIEQVCDFLVELEKQTERLIKITIPISRQTFLDPKFNSFLLGTLKERHIPYEFLRLKCDMDLRPNHYATQIQELIDHGISLDTTSVNMALNYPFHALHIDMKRDSIKWQSYISQMKIMLEAYHMAVVVRNVKTKDQKEMLERLGISYIEGSLYKELPAPILIRKIKENL</sequence>
<keyword evidence="2" id="KW-1185">Reference proteome</keyword>